<dbReference type="HOGENOM" id="CLU_092744_0_0_0"/>
<dbReference type="SMART" id="SM01321">
    <property type="entry name" value="Y1_Tnp"/>
    <property type="match status" value="1"/>
</dbReference>
<dbReference type="InterPro" id="IPR036515">
    <property type="entry name" value="Transposase_17_sf"/>
</dbReference>
<dbReference type="InterPro" id="IPR052715">
    <property type="entry name" value="RAYT_transposase"/>
</dbReference>
<gene>
    <name evidence="2" type="ORF">OP10G_0032</name>
</gene>
<dbReference type="STRING" id="661478.OP10G_0032"/>
<evidence type="ECO:0000313" key="3">
    <source>
        <dbReference type="Proteomes" id="UP000027982"/>
    </source>
</evidence>
<dbReference type="EMBL" id="CP007139">
    <property type="protein sequence ID" value="AIE83400.1"/>
    <property type="molecule type" value="Genomic_DNA"/>
</dbReference>
<dbReference type="KEGG" id="fgi:OP10G_0032"/>
<dbReference type="AlphaFoldDB" id="A0A068NKS9"/>
<feature type="domain" description="Transposase IS200-like" evidence="1">
    <location>
        <begin position="3"/>
        <end position="155"/>
    </location>
</feature>
<reference evidence="2 3" key="1">
    <citation type="journal article" date="2014" name="PLoS ONE">
        <title>The first complete genome sequence of the class fimbriimonadia in the phylum armatimonadetes.</title>
        <authorList>
            <person name="Hu Z.Y."/>
            <person name="Wang Y.Z."/>
            <person name="Im W.T."/>
            <person name="Wang S.Y."/>
            <person name="Zhao G.P."/>
            <person name="Zheng H.J."/>
            <person name="Quan Z.X."/>
        </authorList>
    </citation>
    <scope>NUCLEOTIDE SEQUENCE [LARGE SCALE GENOMIC DNA]</scope>
    <source>
        <strain evidence="2">Gsoil 348</strain>
    </source>
</reference>
<name>A0A068NKS9_FIMGI</name>
<dbReference type="PANTHER" id="PTHR36966">
    <property type="entry name" value="REP-ASSOCIATED TYROSINE TRANSPOSASE"/>
    <property type="match status" value="1"/>
</dbReference>
<dbReference type="Pfam" id="PF01797">
    <property type="entry name" value="Y1_Tnp"/>
    <property type="match status" value="1"/>
</dbReference>
<organism evidence="2 3">
    <name type="scientific">Fimbriimonas ginsengisoli Gsoil 348</name>
    <dbReference type="NCBI Taxonomy" id="661478"/>
    <lineage>
        <taxon>Bacteria</taxon>
        <taxon>Bacillati</taxon>
        <taxon>Armatimonadota</taxon>
        <taxon>Fimbriimonadia</taxon>
        <taxon>Fimbriimonadales</taxon>
        <taxon>Fimbriimonadaceae</taxon>
        <taxon>Fimbriimonas</taxon>
    </lineage>
</organism>
<evidence type="ECO:0000259" key="1">
    <source>
        <dbReference type="SMART" id="SM01321"/>
    </source>
</evidence>
<dbReference type="Proteomes" id="UP000027982">
    <property type="component" value="Chromosome"/>
</dbReference>
<dbReference type="Gene3D" id="3.30.70.1290">
    <property type="entry name" value="Transposase IS200-like"/>
    <property type="match status" value="1"/>
</dbReference>
<proteinExistence type="predicted"/>
<dbReference type="NCBIfam" id="NF047646">
    <property type="entry name" value="REP_Tyr_transpos"/>
    <property type="match status" value="1"/>
</dbReference>
<dbReference type="SUPFAM" id="SSF143422">
    <property type="entry name" value="Transposase IS200-like"/>
    <property type="match status" value="1"/>
</dbReference>
<evidence type="ECO:0000313" key="2">
    <source>
        <dbReference type="EMBL" id="AIE83400.1"/>
    </source>
</evidence>
<accession>A0A068NKS9</accession>
<dbReference type="RefSeq" id="WP_052547444.1">
    <property type="nucleotide sequence ID" value="NZ_CP007139.1"/>
</dbReference>
<keyword evidence="3" id="KW-1185">Reference proteome</keyword>
<dbReference type="GO" id="GO:0043565">
    <property type="term" value="F:sequence-specific DNA binding"/>
    <property type="evidence" value="ECO:0007669"/>
    <property type="project" value="TreeGrafter"/>
</dbReference>
<dbReference type="eggNOG" id="COG1943">
    <property type="taxonomic scope" value="Bacteria"/>
</dbReference>
<dbReference type="GO" id="GO:0006313">
    <property type="term" value="P:DNA transposition"/>
    <property type="evidence" value="ECO:0007669"/>
    <property type="project" value="InterPro"/>
</dbReference>
<protein>
    <recommendedName>
        <fullName evidence="1">Transposase IS200-like domain-containing protein</fullName>
    </recommendedName>
</protein>
<sequence length="184" mass="21378">MNLSETPQFITWRLADALPVDLLHRWEAELENNPPDQIKRELWRRIENFIDAGHGSEILRHPMAARAVQESLAFNHNRKYRLHNWVVMPNHVHVLLTPIGGHQLGNIVGPIKSFTSKEIHRLLGGSGPLWQVDYFDRWIRDEKHLGRVASYIEWNPVKAKLCQDPVLWPWSSANEAAHSRLEGR</sequence>
<dbReference type="GO" id="GO:0004803">
    <property type="term" value="F:transposase activity"/>
    <property type="evidence" value="ECO:0007669"/>
    <property type="project" value="InterPro"/>
</dbReference>
<dbReference type="OrthoDB" id="9815389at2"/>
<dbReference type="PANTHER" id="PTHR36966:SF1">
    <property type="entry name" value="REP-ASSOCIATED TYROSINE TRANSPOSASE"/>
    <property type="match status" value="1"/>
</dbReference>
<dbReference type="InterPro" id="IPR002686">
    <property type="entry name" value="Transposase_17"/>
</dbReference>